<dbReference type="NCBIfam" id="TIGR00535">
    <property type="entry name" value="SAM_DCase"/>
    <property type="match status" value="1"/>
</dbReference>
<dbReference type="InterPro" id="IPR018166">
    <property type="entry name" value="S-AdoMet_deCO2ase_CS"/>
</dbReference>
<evidence type="ECO:0000256" key="9">
    <source>
        <dbReference type="ARBA" id="ARBA00022884"/>
    </source>
</evidence>
<dbReference type="InterPro" id="IPR041054">
    <property type="entry name" value="Rrp40_N_euk"/>
</dbReference>
<keyword evidence="12" id="KW-0865">Zymogen</keyword>
<feature type="domain" description="K Homology" evidence="18">
    <location>
        <begin position="164"/>
        <end position="212"/>
    </location>
</feature>
<dbReference type="SUPFAM" id="SSF50249">
    <property type="entry name" value="Nucleic acid-binding proteins"/>
    <property type="match status" value="1"/>
</dbReference>
<comment type="pathway">
    <text evidence="2">Amine and polyamine biosynthesis; S-adenosylmethioninamine biosynthesis; S-adenosylmethioninamine from S-adenosyl-L-methionine: step 1/1.</text>
</comment>
<keyword evidence="13" id="KW-0456">Lyase</keyword>
<evidence type="ECO:0000259" key="19">
    <source>
        <dbReference type="Pfam" id="PF18311"/>
    </source>
</evidence>
<evidence type="ECO:0000256" key="7">
    <source>
        <dbReference type="ARBA" id="ARBA00022793"/>
    </source>
</evidence>
<keyword evidence="6" id="KW-0949">S-adenosyl-L-methionine</keyword>
<dbReference type="SUPFAM" id="SSF54791">
    <property type="entry name" value="Eukaryotic type KH-domain (KH-domain type I)"/>
    <property type="match status" value="1"/>
</dbReference>
<evidence type="ECO:0000256" key="8">
    <source>
        <dbReference type="ARBA" id="ARBA00022813"/>
    </source>
</evidence>
<dbReference type="InterPro" id="IPR001985">
    <property type="entry name" value="S-AdoMet_decarboxylase_euk"/>
</dbReference>
<dbReference type="Gene3D" id="3.60.90.10">
    <property type="entry name" value="S-adenosylmethionine decarboxylase"/>
    <property type="match status" value="1"/>
</dbReference>
<dbReference type="Pfam" id="PF15985">
    <property type="entry name" value="KH_6"/>
    <property type="match status" value="1"/>
</dbReference>
<dbReference type="GO" id="GO:0008295">
    <property type="term" value="P:spermidine biosynthetic process"/>
    <property type="evidence" value="ECO:0007669"/>
    <property type="project" value="UniProtKB-KW"/>
</dbReference>
<protein>
    <recommendedName>
        <fullName evidence="5">adenosylmethionine decarboxylase</fullName>
        <ecNumber evidence="5">4.1.1.50</ecNumber>
    </recommendedName>
    <alternativeName>
        <fullName evidence="16">Ribosomal RNA-processing protein 40</fullName>
    </alternativeName>
</protein>
<comment type="similarity">
    <text evidence="3">Belongs to the RRP40 family.</text>
</comment>
<dbReference type="InterPro" id="IPR004088">
    <property type="entry name" value="KH_dom_type_1"/>
</dbReference>
<dbReference type="Gene3D" id="3.30.1370.10">
    <property type="entry name" value="K Homology domain, type 1"/>
    <property type="match status" value="1"/>
</dbReference>
<dbReference type="GO" id="GO:0003723">
    <property type="term" value="F:RNA binding"/>
    <property type="evidence" value="ECO:0007669"/>
    <property type="project" value="UniProtKB-KW"/>
</dbReference>
<evidence type="ECO:0000256" key="11">
    <source>
        <dbReference type="ARBA" id="ARBA00023115"/>
    </source>
</evidence>
<dbReference type="Gene3D" id="2.40.50.140">
    <property type="entry name" value="Nucleic acid-binding proteins"/>
    <property type="match status" value="1"/>
</dbReference>
<keyword evidence="15" id="KW-0670">Pyruvate</keyword>
<dbReference type="PROSITE" id="PS01336">
    <property type="entry name" value="ADOMETDC"/>
    <property type="match status" value="1"/>
</dbReference>
<feature type="domain" description="Exosome complex exonuclease Rrp40 N-terminal" evidence="19">
    <location>
        <begin position="31"/>
        <end position="75"/>
    </location>
</feature>
<evidence type="ECO:0000256" key="3">
    <source>
        <dbReference type="ARBA" id="ARBA00007841"/>
    </source>
</evidence>
<keyword evidence="10" id="KW-0745">Spermidine biosynthesis</keyword>
<feature type="region of interest" description="Disordered" evidence="17">
    <location>
        <begin position="316"/>
        <end position="345"/>
    </location>
</feature>
<gene>
    <name evidence="20" type="primary">SPE2</name>
    <name evidence="20" type="ORF">HK100_012056</name>
</gene>
<keyword evidence="11" id="KW-0620">Polyamine biosynthesis</keyword>
<dbReference type="Pfam" id="PF18311">
    <property type="entry name" value="Rrp40_N"/>
    <property type="match status" value="1"/>
</dbReference>
<dbReference type="Gene3D" id="3.30.360.50">
    <property type="entry name" value="S-adenosylmethionine decarboxylase"/>
    <property type="match status" value="1"/>
</dbReference>
<evidence type="ECO:0000313" key="21">
    <source>
        <dbReference type="Proteomes" id="UP001211907"/>
    </source>
</evidence>
<feature type="compositionally biased region" description="Low complexity" evidence="17">
    <location>
        <begin position="327"/>
        <end position="341"/>
    </location>
</feature>
<evidence type="ECO:0000256" key="13">
    <source>
        <dbReference type="ARBA" id="ARBA00023239"/>
    </source>
</evidence>
<feature type="region of interest" description="Disordered" evidence="17">
    <location>
        <begin position="266"/>
        <end position="287"/>
    </location>
</feature>
<keyword evidence="14" id="KW-0704">Schiff base</keyword>
<dbReference type="InterPro" id="IPR049469">
    <property type="entry name" value="RRP40_KH-I"/>
</dbReference>
<dbReference type="InterPro" id="IPR016067">
    <property type="entry name" value="S-AdoMet_deCO2ase_core"/>
</dbReference>
<dbReference type="Gene3D" id="2.40.50.100">
    <property type="match status" value="1"/>
</dbReference>
<evidence type="ECO:0000256" key="15">
    <source>
        <dbReference type="ARBA" id="ARBA00023317"/>
    </source>
</evidence>
<name>A0AAD5T992_9FUNG</name>
<accession>A0AAD5T992</accession>
<evidence type="ECO:0000256" key="14">
    <source>
        <dbReference type="ARBA" id="ARBA00023270"/>
    </source>
</evidence>
<dbReference type="InterPro" id="IPR012340">
    <property type="entry name" value="NA-bd_OB-fold"/>
</dbReference>
<dbReference type="Pfam" id="PF21262">
    <property type="entry name" value="RRP40_S1"/>
    <property type="match status" value="1"/>
</dbReference>
<comment type="cofactor">
    <cofactor evidence="1">
        <name>pyruvate</name>
        <dbReference type="ChEBI" id="CHEBI:15361"/>
    </cofactor>
</comment>
<dbReference type="AlphaFoldDB" id="A0AAD5T992"/>
<evidence type="ECO:0000256" key="4">
    <source>
        <dbReference type="ARBA" id="ARBA00008466"/>
    </source>
</evidence>
<dbReference type="SUPFAM" id="SSF110324">
    <property type="entry name" value="Ribosomal L27 protein-like"/>
    <property type="match status" value="1"/>
</dbReference>
<evidence type="ECO:0000256" key="16">
    <source>
        <dbReference type="ARBA" id="ARBA00030615"/>
    </source>
</evidence>
<dbReference type="Proteomes" id="UP001211907">
    <property type="component" value="Unassembled WGS sequence"/>
</dbReference>
<evidence type="ECO:0000256" key="17">
    <source>
        <dbReference type="SAM" id="MobiDB-lite"/>
    </source>
</evidence>
<dbReference type="CDD" id="cd05790">
    <property type="entry name" value="S1_Rrp40"/>
    <property type="match status" value="1"/>
</dbReference>
<keyword evidence="8" id="KW-0068">Autocatalytic cleavage</keyword>
<comment type="caution">
    <text evidence="20">The sequence shown here is derived from an EMBL/GenBank/DDBJ whole genome shotgun (WGS) entry which is preliminary data.</text>
</comment>
<comment type="similarity">
    <text evidence="4">Belongs to the eukaryotic AdoMetDC family.</text>
</comment>
<evidence type="ECO:0000256" key="6">
    <source>
        <dbReference type="ARBA" id="ARBA00022691"/>
    </source>
</evidence>
<dbReference type="FunFam" id="2.40.50.140:FF:000112">
    <property type="entry name" value="Exosome complex component RRP40"/>
    <property type="match status" value="1"/>
</dbReference>
<proteinExistence type="inferred from homology"/>
<dbReference type="GO" id="GO:0006597">
    <property type="term" value="P:spermine biosynthetic process"/>
    <property type="evidence" value="ECO:0007669"/>
    <property type="project" value="InterPro"/>
</dbReference>
<evidence type="ECO:0000256" key="12">
    <source>
        <dbReference type="ARBA" id="ARBA00023145"/>
    </source>
</evidence>
<dbReference type="EC" id="4.1.1.50" evidence="5"/>
<dbReference type="InterPro" id="IPR048283">
    <property type="entry name" value="AdoMetDC-like"/>
</dbReference>
<dbReference type="EMBL" id="JADGJH010000082">
    <property type="protein sequence ID" value="KAJ3139077.1"/>
    <property type="molecule type" value="Genomic_DNA"/>
</dbReference>
<dbReference type="GO" id="GO:0005829">
    <property type="term" value="C:cytosol"/>
    <property type="evidence" value="ECO:0007669"/>
    <property type="project" value="TreeGrafter"/>
</dbReference>
<keyword evidence="21" id="KW-1185">Reference proteome</keyword>
<dbReference type="InterPro" id="IPR036612">
    <property type="entry name" value="KH_dom_type_1_sf"/>
</dbReference>
<dbReference type="Pfam" id="PF01536">
    <property type="entry name" value="SAM_decarbox"/>
    <property type="match status" value="2"/>
</dbReference>
<dbReference type="PANTHER" id="PTHR11570">
    <property type="entry name" value="S-ADENOSYLMETHIONINE DECARBOXYLASE"/>
    <property type="match status" value="1"/>
</dbReference>
<feature type="compositionally biased region" description="Polar residues" evidence="17">
    <location>
        <begin position="274"/>
        <end position="287"/>
    </location>
</feature>
<evidence type="ECO:0000256" key="1">
    <source>
        <dbReference type="ARBA" id="ARBA00001928"/>
    </source>
</evidence>
<evidence type="ECO:0000256" key="10">
    <source>
        <dbReference type="ARBA" id="ARBA00023066"/>
    </source>
</evidence>
<organism evidence="20 21">
    <name type="scientific">Physocladia obscura</name>
    <dbReference type="NCBI Taxonomy" id="109957"/>
    <lineage>
        <taxon>Eukaryota</taxon>
        <taxon>Fungi</taxon>
        <taxon>Fungi incertae sedis</taxon>
        <taxon>Chytridiomycota</taxon>
        <taxon>Chytridiomycota incertae sedis</taxon>
        <taxon>Chytridiomycetes</taxon>
        <taxon>Chytridiales</taxon>
        <taxon>Chytriomycetaceae</taxon>
        <taxon>Physocladia</taxon>
    </lineage>
</organism>
<keyword evidence="7" id="KW-0210">Decarboxylase</keyword>
<dbReference type="InterPro" id="IPR037319">
    <property type="entry name" value="Rrp40_S1"/>
</dbReference>
<reference evidence="20" key="1">
    <citation type="submission" date="2020-05" db="EMBL/GenBank/DDBJ databases">
        <title>Phylogenomic resolution of chytrid fungi.</title>
        <authorList>
            <person name="Stajich J.E."/>
            <person name="Amses K."/>
            <person name="Simmons R."/>
            <person name="Seto K."/>
            <person name="Myers J."/>
            <person name="Bonds A."/>
            <person name="Quandt C.A."/>
            <person name="Barry K."/>
            <person name="Liu P."/>
            <person name="Grigoriev I."/>
            <person name="Longcore J.E."/>
            <person name="James T.Y."/>
        </authorList>
    </citation>
    <scope>NUCLEOTIDE SEQUENCE</scope>
    <source>
        <strain evidence="20">JEL0513</strain>
    </source>
</reference>
<dbReference type="GO" id="GO:0004014">
    <property type="term" value="F:adenosylmethionine decarboxylase activity"/>
    <property type="evidence" value="ECO:0007669"/>
    <property type="project" value="UniProtKB-EC"/>
</dbReference>
<evidence type="ECO:0000256" key="2">
    <source>
        <dbReference type="ARBA" id="ARBA00004911"/>
    </source>
</evidence>
<keyword evidence="9" id="KW-0694">RNA-binding</keyword>
<evidence type="ECO:0000259" key="18">
    <source>
        <dbReference type="Pfam" id="PF15985"/>
    </source>
</evidence>
<evidence type="ECO:0000313" key="20">
    <source>
        <dbReference type="EMBL" id="KAJ3139077.1"/>
    </source>
</evidence>
<dbReference type="PANTHER" id="PTHR11570:SF0">
    <property type="entry name" value="S-ADENOSYLMETHIONINE DECARBOXYLASE PROENZYME"/>
    <property type="match status" value="1"/>
</dbReference>
<dbReference type="SUPFAM" id="SSF56276">
    <property type="entry name" value="S-adenosylmethionine decarboxylase"/>
    <property type="match status" value="1"/>
</dbReference>
<dbReference type="CDD" id="cd22526">
    <property type="entry name" value="KH-I_Rrp40"/>
    <property type="match status" value="1"/>
</dbReference>
<evidence type="ECO:0000256" key="5">
    <source>
        <dbReference type="ARBA" id="ARBA00012357"/>
    </source>
</evidence>
<sequence>MIEVDSADFETSIVLPGDVIPVTSAEKSVRITVGPGLCHDAEHGLVAAVKAGILKTTSSANGDSTKLWVENNQRRYVPVLNESVIGIVTARNAESYRVDIGAAHPAGLGVLSFEGATKKNRPNLEVGALVFARVCLANKDMEPELDCINPASGKADGFGEVKNGFMFKCSLGLSRSLLDPKNPFLQYFGGMCPFETAIGMNGRIWVNASTPKQTITLVQATPHPYTHHIYTTEPPAEEQLTLSGFEGPEKLLEIWFRPTPSFSKYDPNGESLRSDSPVSFNETTPSVSTTEYGADEFVASILSSVSSVLSMFRSSTPTEIDEKPKSRFSSASSSTSTAPRSTVGTGLRSVPRYVWEEMLDIVKCKVLSTIHNDFADAYLLSESSMFVYGNRLMLKTCGTTTLLNAVPRILEIAREYCGMDEVDAIFYSRKAFLFPERQIYPHGKWGDEVTYLDGLFPDDTYETSGYVVGKVNGDHWCLYTATPLCKVLNEDGDHLSVHSGSTGSGDTFSGNDEEEEEEVTLEIMMQELDPNVTKIFWRTEEESVEAKEQEDYESVHGKVDLSQYIRLAAQSEGIPGLDEKIRKGERRLLAETGIQNIYPCSMVDDFLFDPCGYSLNGLLGQYYWTIHVTPEDICSYASFETTIPVRKFHRPSYVAENGKEESAVKPMFHKDSASAYESYEDVIDQVLTCFKPGKFSITLFSRKSHSKRHGRGGLGLLDGSKIDGFKRSDKIVHAVGDWDLVFAHYVKEGSKKAGGKKVF</sequence>